<sequence>MRPSTTPRTLVADSRPALQATACKLRRSATRDREDDQLFPHTTTLNLTPSARVMADSDSAKLLWTPTESREARTTQFMRKVNAKYGLSLSSYHQLWSWSTENIAEFWDLVWEDTNIIGDRGTHVIDRNTLPADNPDWFIGSQVNWAENALWCRSPDKIAIIEAVEPTPDLVSSPFRQVTYAELYTQVADIVSALTEHGVEKGDRVGSYSSNCIETAVVCLATAAIGALWVSAAPDFGPDGVLERFEQVKPKIIFAVNSVSYNGKRHPHIPKLKSLLAGLNERKSDSPKVVVIDTTRGNHSNSDWDQSWESWASFMARGASSKAGRNDKGEIVWTRVDFNHPLWIMFSSGTTGKPKPIVHRTGGMLIQSRKELLICADMRPSDVFFYYTTTGWMMYQFLMGGLGVGCTILLYDGSPLRDPSCLWRMVDECKITIFGTSAKYLDQLAKGYKPREHHDLSSIRHIYSTGSPLAPQQFDYVYEHISKNVLLGSITGGTDICSLFAGMNSTMPVYKGEVQCRMLGMAIEAYSPEGVALPIGETGELVCVKPFPCQPAGFWPLSGYSTDEDVSKAQIRYKEAYFNVFEGIWHHGDYVRITSNGGVVMLGRSDGVLNPGGIRFGSSEIYEVLDQSFLTGAQPIILDSLVVGQAIQGGADERVILFIKLAQGETLSDDLRKRIREEIRKKRSPRHCPEKILQVHGEIPHTLNGKRVEVPVKKIINGAPKSTINPATLRNPECLDEFVKYGQELRAEVS</sequence>
<protein>
    <recommendedName>
        <fullName evidence="9">Acetoacetyl-CoA synthetase</fullName>
    </recommendedName>
</protein>
<evidence type="ECO:0000256" key="1">
    <source>
        <dbReference type="ARBA" id="ARBA00006432"/>
    </source>
</evidence>
<dbReference type="GO" id="GO:0030729">
    <property type="term" value="F:acetoacetate-CoA ligase activity"/>
    <property type="evidence" value="ECO:0007669"/>
    <property type="project" value="InterPro"/>
</dbReference>
<reference evidence="7" key="1">
    <citation type="submission" date="2021-01" db="EMBL/GenBank/DDBJ databases">
        <authorList>
            <person name="Kaushik A."/>
        </authorList>
    </citation>
    <scope>NUCLEOTIDE SEQUENCE</scope>
    <source>
        <strain evidence="7">AG6-10EEA</strain>
    </source>
</reference>
<dbReference type="PANTHER" id="PTHR42921:SF1">
    <property type="entry name" value="ACETOACETYL-COA SYNTHETASE"/>
    <property type="match status" value="1"/>
</dbReference>
<dbReference type="InterPro" id="IPR000873">
    <property type="entry name" value="AMP-dep_synth/lig_dom"/>
</dbReference>
<feature type="domain" description="Acetyl-coenzyme A synthetase N-terminal" evidence="6">
    <location>
        <begin position="92"/>
        <end position="149"/>
    </location>
</feature>
<feature type="domain" description="AMP-dependent synthetase/ligase" evidence="5">
    <location>
        <begin position="153"/>
        <end position="543"/>
    </location>
</feature>
<dbReference type="Pfam" id="PF00501">
    <property type="entry name" value="AMP-binding"/>
    <property type="match status" value="1"/>
</dbReference>
<dbReference type="Gene3D" id="3.40.50.12780">
    <property type="entry name" value="N-terminal domain of ligase-like"/>
    <property type="match status" value="1"/>
</dbReference>
<keyword evidence="2" id="KW-0436">Ligase</keyword>
<evidence type="ECO:0000256" key="2">
    <source>
        <dbReference type="ARBA" id="ARBA00022598"/>
    </source>
</evidence>
<dbReference type="InterPro" id="IPR042099">
    <property type="entry name" value="ANL_N_sf"/>
</dbReference>
<dbReference type="PROSITE" id="PS00455">
    <property type="entry name" value="AMP_BINDING"/>
    <property type="match status" value="1"/>
</dbReference>
<dbReference type="InterPro" id="IPR005914">
    <property type="entry name" value="Acac_CoA_synth"/>
</dbReference>
<dbReference type="Proteomes" id="UP000663853">
    <property type="component" value="Unassembled WGS sequence"/>
</dbReference>
<accession>A0A8H3HJZ9</accession>
<dbReference type="NCBIfam" id="TIGR01217">
    <property type="entry name" value="ac_ac_CoA_syn"/>
    <property type="match status" value="1"/>
</dbReference>
<dbReference type="SUPFAM" id="SSF56801">
    <property type="entry name" value="Acetyl-CoA synthetase-like"/>
    <property type="match status" value="1"/>
</dbReference>
<keyword evidence="3" id="KW-0547">Nucleotide-binding</keyword>
<gene>
    <name evidence="7" type="ORF">RDB_LOCUS153245</name>
</gene>
<dbReference type="GO" id="GO:0006629">
    <property type="term" value="P:lipid metabolic process"/>
    <property type="evidence" value="ECO:0007669"/>
    <property type="project" value="InterPro"/>
</dbReference>
<dbReference type="GO" id="GO:0005524">
    <property type="term" value="F:ATP binding"/>
    <property type="evidence" value="ECO:0007669"/>
    <property type="project" value="UniProtKB-KW"/>
</dbReference>
<evidence type="ECO:0000259" key="6">
    <source>
        <dbReference type="Pfam" id="PF16177"/>
    </source>
</evidence>
<evidence type="ECO:0000256" key="4">
    <source>
        <dbReference type="ARBA" id="ARBA00022840"/>
    </source>
</evidence>
<dbReference type="Pfam" id="PF16177">
    <property type="entry name" value="ACAS_N"/>
    <property type="match status" value="1"/>
</dbReference>
<name>A0A8H3HJZ9_9AGAM</name>
<dbReference type="InterPro" id="IPR032387">
    <property type="entry name" value="ACAS_N"/>
</dbReference>
<evidence type="ECO:0000313" key="7">
    <source>
        <dbReference type="EMBL" id="CAE6523131.1"/>
    </source>
</evidence>
<dbReference type="Gene3D" id="3.30.300.30">
    <property type="match status" value="1"/>
</dbReference>
<comment type="similarity">
    <text evidence="1">Belongs to the ATP-dependent AMP-binding enzyme family.</text>
</comment>
<evidence type="ECO:0000256" key="3">
    <source>
        <dbReference type="ARBA" id="ARBA00022741"/>
    </source>
</evidence>
<dbReference type="InterPro" id="IPR020845">
    <property type="entry name" value="AMP-binding_CS"/>
</dbReference>
<dbReference type="EMBL" id="CAJMXA010003889">
    <property type="protein sequence ID" value="CAE6523131.1"/>
    <property type="molecule type" value="Genomic_DNA"/>
</dbReference>
<dbReference type="InterPro" id="IPR045851">
    <property type="entry name" value="AMP-bd_C_sf"/>
</dbReference>
<keyword evidence="4" id="KW-0067">ATP-binding</keyword>
<evidence type="ECO:0000259" key="5">
    <source>
        <dbReference type="Pfam" id="PF00501"/>
    </source>
</evidence>
<dbReference type="PANTHER" id="PTHR42921">
    <property type="entry name" value="ACETOACETYL-COA SYNTHETASE"/>
    <property type="match status" value="1"/>
</dbReference>
<dbReference type="AlphaFoldDB" id="A0A8H3HJZ9"/>
<evidence type="ECO:0000313" key="8">
    <source>
        <dbReference type="Proteomes" id="UP000663853"/>
    </source>
</evidence>
<comment type="caution">
    <text evidence="7">The sequence shown here is derived from an EMBL/GenBank/DDBJ whole genome shotgun (WGS) entry which is preliminary data.</text>
</comment>
<dbReference type="NCBIfam" id="NF002937">
    <property type="entry name" value="PRK03584.1"/>
    <property type="match status" value="1"/>
</dbReference>
<evidence type="ECO:0008006" key="9">
    <source>
        <dbReference type="Google" id="ProtNLM"/>
    </source>
</evidence>
<organism evidence="7 8">
    <name type="scientific">Rhizoctonia solani</name>
    <dbReference type="NCBI Taxonomy" id="456999"/>
    <lineage>
        <taxon>Eukaryota</taxon>
        <taxon>Fungi</taxon>
        <taxon>Dikarya</taxon>
        <taxon>Basidiomycota</taxon>
        <taxon>Agaricomycotina</taxon>
        <taxon>Agaricomycetes</taxon>
        <taxon>Cantharellales</taxon>
        <taxon>Ceratobasidiaceae</taxon>
        <taxon>Rhizoctonia</taxon>
    </lineage>
</organism>
<proteinExistence type="inferred from homology"/>